<name>A0A9N9CLP0_9GLOM</name>
<gene>
    <name evidence="1" type="ORF">DEBURN_LOCUS9693</name>
</gene>
<dbReference type="EMBL" id="CAJVPK010002026">
    <property type="protein sequence ID" value="CAG8604699.1"/>
    <property type="molecule type" value="Genomic_DNA"/>
</dbReference>
<evidence type="ECO:0000313" key="1">
    <source>
        <dbReference type="EMBL" id="CAG8604699.1"/>
    </source>
</evidence>
<accession>A0A9N9CLP0</accession>
<dbReference type="AlphaFoldDB" id="A0A9N9CLP0"/>
<organism evidence="1 2">
    <name type="scientific">Diversispora eburnea</name>
    <dbReference type="NCBI Taxonomy" id="1213867"/>
    <lineage>
        <taxon>Eukaryota</taxon>
        <taxon>Fungi</taxon>
        <taxon>Fungi incertae sedis</taxon>
        <taxon>Mucoromycota</taxon>
        <taxon>Glomeromycotina</taxon>
        <taxon>Glomeromycetes</taxon>
        <taxon>Diversisporales</taxon>
        <taxon>Diversisporaceae</taxon>
        <taxon>Diversispora</taxon>
    </lineage>
</organism>
<dbReference type="Proteomes" id="UP000789706">
    <property type="component" value="Unassembled WGS sequence"/>
</dbReference>
<dbReference type="OrthoDB" id="1748060at2759"/>
<protein>
    <submittedName>
        <fullName evidence="1">4880_t:CDS:1</fullName>
    </submittedName>
</protein>
<reference evidence="1" key="1">
    <citation type="submission" date="2021-06" db="EMBL/GenBank/DDBJ databases">
        <authorList>
            <person name="Kallberg Y."/>
            <person name="Tangrot J."/>
            <person name="Rosling A."/>
        </authorList>
    </citation>
    <scope>NUCLEOTIDE SEQUENCE</scope>
    <source>
        <strain evidence="1">AZ414A</strain>
    </source>
</reference>
<comment type="caution">
    <text evidence="1">The sequence shown here is derived from an EMBL/GenBank/DDBJ whole genome shotgun (WGS) entry which is preliminary data.</text>
</comment>
<dbReference type="PANTHER" id="PTHR45786:SF74">
    <property type="entry name" value="ATP-DEPENDENT DNA HELICASE"/>
    <property type="match status" value="1"/>
</dbReference>
<sequence>MQKVQQLCSSTRSLYQAYNIGHYISETITFDCHNLDDIYIYSCYNVRFFSTKTQGTCCGDYNVRKDFHANIRAYNSIFAFTSIGVRLDENLANSKNGVYMFRIQEGIYHSVRSLLPVDKISRFFQLYIYNIKFKTTNRLAIMPQLCQNILEIIKSLLNNLYLFVTNFYLIFSVSDITKLCLFIRTDHGLDQLVYSVPTALQVAAVLIEENKPTEYTECDIIVQS</sequence>
<dbReference type="PANTHER" id="PTHR45786">
    <property type="entry name" value="DNA BINDING PROTEIN-LIKE"/>
    <property type="match status" value="1"/>
</dbReference>
<keyword evidence="2" id="KW-1185">Reference proteome</keyword>
<proteinExistence type="predicted"/>
<evidence type="ECO:0000313" key="2">
    <source>
        <dbReference type="Proteomes" id="UP000789706"/>
    </source>
</evidence>